<sequence>MHTHETTSGSPHALRHRLLGIGLAALGVAASPAFGADAADTYAEAINRLADTLATRFVDPAAGQRYAQMLRANLAAGKYEDIGDAKAMAQRLTQDLQAVAPDGHLRVDPAPESGVPSGPGPGGPRRIEGAPPPGRHFNEALPRLAAPGGAPPLVSARAPTDLPSVAETKWIADGVAYIRFNQFAGEPASVAAMRAFVKDYVTAKAIIIDTRTLSRGGGLAEMDVLFPYLFERETVLVEMAVAKTGGPVPMGGATLREVPGPAGLRVRQHVAVPDATEHRLAKAKVFYLTSRRTRSAGEHFALALQRTHRATLIGERTAGANHFGGIEPIGAGLVAFVPVGRTYDPDTGKDWEGTGIVPDIEVPADAALERALALVKG</sequence>
<dbReference type="PANTHER" id="PTHR11261">
    <property type="entry name" value="INTERPHOTORECEPTOR RETINOID-BINDING PROTEIN"/>
    <property type="match status" value="1"/>
</dbReference>
<feature type="signal peptide" evidence="2">
    <location>
        <begin position="1"/>
        <end position="35"/>
    </location>
</feature>
<proteinExistence type="predicted"/>
<feature type="domain" description="Tail specific protease" evidence="3">
    <location>
        <begin position="134"/>
        <end position="363"/>
    </location>
</feature>
<name>A0A160DX60_9GAMM</name>
<dbReference type="GO" id="GO:0006508">
    <property type="term" value="P:proteolysis"/>
    <property type="evidence" value="ECO:0007669"/>
    <property type="project" value="InterPro"/>
</dbReference>
<dbReference type="CDD" id="cd07563">
    <property type="entry name" value="Peptidase_S41_IRBP"/>
    <property type="match status" value="1"/>
</dbReference>
<dbReference type="KEGG" id="dko:I596_3296"/>
<organism evidence="4 5">
    <name type="scientific">Dokdonella koreensis DS-123</name>
    <dbReference type="NCBI Taxonomy" id="1300342"/>
    <lineage>
        <taxon>Bacteria</taxon>
        <taxon>Pseudomonadati</taxon>
        <taxon>Pseudomonadota</taxon>
        <taxon>Gammaproteobacteria</taxon>
        <taxon>Lysobacterales</taxon>
        <taxon>Rhodanobacteraceae</taxon>
        <taxon>Dokdonella</taxon>
    </lineage>
</organism>
<dbReference type="RefSeq" id="WP_067649934.1">
    <property type="nucleotide sequence ID" value="NZ_CP015249.1"/>
</dbReference>
<dbReference type="GO" id="GO:0008236">
    <property type="term" value="F:serine-type peptidase activity"/>
    <property type="evidence" value="ECO:0007669"/>
    <property type="project" value="InterPro"/>
</dbReference>
<feature type="region of interest" description="Disordered" evidence="1">
    <location>
        <begin position="103"/>
        <end position="135"/>
    </location>
</feature>
<dbReference type="STRING" id="1300342.I596_3296"/>
<evidence type="ECO:0000256" key="2">
    <source>
        <dbReference type="SAM" id="SignalP"/>
    </source>
</evidence>
<gene>
    <name evidence="4" type="ORF">I596_3296</name>
</gene>
<dbReference type="Proteomes" id="UP000076830">
    <property type="component" value="Chromosome"/>
</dbReference>
<dbReference type="SUPFAM" id="SSF52096">
    <property type="entry name" value="ClpP/crotonase"/>
    <property type="match status" value="1"/>
</dbReference>
<dbReference type="Pfam" id="PF11918">
    <property type="entry name" value="Peptidase_S41_N"/>
    <property type="match status" value="1"/>
</dbReference>
<accession>A0A160DX60</accession>
<dbReference type="Gene3D" id="3.90.226.10">
    <property type="entry name" value="2-enoyl-CoA Hydratase, Chain A, domain 1"/>
    <property type="match status" value="1"/>
</dbReference>
<dbReference type="PANTHER" id="PTHR11261:SF3">
    <property type="entry name" value="RETINOL-BINDING PROTEIN 3"/>
    <property type="match status" value="1"/>
</dbReference>
<evidence type="ECO:0000259" key="3">
    <source>
        <dbReference type="SMART" id="SM00245"/>
    </source>
</evidence>
<evidence type="ECO:0000313" key="5">
    <source>
        <dbReference type="Proteomes" id="UP000076830"/>
    </source>
</evidence>
<evidence type="ECO:0000256" key="1">
    <source>
        <dbReference type="SAM" id="MobiDB-lite"/>
    </source>
</evidence>
<protein>
    <submittedName>
        <fullName evidence="4">Peptidase family S41 family protein</fullName>
    </submittedName>
</protein>
<dbReference type="InterPro" id="IPR029045">
    <property type="entry name" value="ClpP/crotonase-like_dom_sf"/>
</dbReference>
<dbReference type="Pfam" id="PF03572">
    <property type="entry name" value="Peptidase_S41"/>
    <property type="match status" value="1"/>
</dbReference>
<keyword evidence="2" id="KW-0732">Signal</keyword>
<feature type="chain" id="PRO_5007813202" evidence="2">
    <location>
        <begin position="36"/>
        <end position="377"/>
    </location>
</feature>
<reference evidence="4 5" key="1">
    <citation type="submission" date="2016-04" db="EMBL/GenBank/DDBJ databases">
        <title>Complete genome sequence of Dokdonella koreensis DS-123T.</title>
        <authorList>
            <person name="Kim J.F."/>
            <person name="Lee H."/>
            <person name="Kwak M.-J."/>
        </authorList>
    </citation>
    <scope>NUCLEOTIDE SEQUENCE [LARGE SCALE GENOMIC DNA]</scope>
    <source>
        <strain evidence="4 5">DS-123</strain>
    </source>
</reference>
<dbReference type="SMART" id="SM00245">
    <property type="entry name" value="TSPc"/>
    <property type="match status" value="1"/>
</dbReference>
<keyword evidence="5" id="KW-1185">Reference proteome</keyword>
<dbReference type="InterPro" id="IPR005151">
    <property type="entry name" value="Tail-specific_protease"/>
</dbReference>
<dbReference type="EMBL" id="CP015249">
    <property type="protein sequence ID" value="ANB19285.1"/>
    <property type="molecule type" value="Genomic_DNA"/>
</dbReference>
<dbReference type="Gene3D" id="3.30.750.44">
    <property type="match status" value="1"/>
</dbReference>
<dbReference type="AlphaFoldDB" id="A0A160DX60"/>
<evidence type="ECO:0000313" key="4">
    <source>
        <dbReference type="EMBL" id="ANB19285.1"/>
    </source>
</evidence>